<protein>
    <recommendedName>
        <fullName evidence="3">Glabrous enhancer-binding protein-like DBD domain-containing protein</fullName>
    </recommendedName>
</protein>
<dbReference type="EMBL" id="JAMRDG010000001">
    <property type="protein sequence ID" value="KAJ3700275.1"/>
    <property type="molecule type" value="Genomic_DNA"/>
</dbReference>
<evidence type="ECO:0000313" key="4">
    <source>
        <dbReference type="EMBL" id="KAJ3700275.1"/>
    </source>
</evidence>
<keyword evidence="5" id="KW-1185">Reference proteome</keyword>
<sequence length="244" mass="27412">MSPTSKPRSDPSVDTSPLAPSRKSDRKRKAREFPDSASSFKIPSASVGGAHQIWTDAEEVALLKAAARFRARTGYPPRTPDMEEFFESVKKSLGSGMDQVRVFYKLKRLKSRFLLTSGPLKGPHERLIYKLSAEVWGSEANGKNGREVEEMSGFEERGEMENGSVNCAFVTEALREYWRENEKGSSGPLLEEGLRCVNPARATKLEMKWREQVESDMRLEIKRHEIFKEVYGLLAHAVKVGASS</sequence>
<dbReference type="AlphaFoldDB" id="A0AAD5ZLZ3"/>
<dbReference type="PANTHER" id="PTHR31662:SF28">
    <property type="entry name" value="MYB_SANT-LIKE DOMAIN-CONTAINING PROTEIN"/>
    <property type="match status" value="1"/>
</dbReference>
<organism evidence="4 5">
    <name type="scientific">Rhynchospora tenuis</name>
    <dbReference type="NCBI Taxonomy" id="198213"/>
    <lineage>
        <taxon>Eukaryota</taxon>
        <taxon>Viridiplantae</taxon>
        <taxon>Streptophyta</taxon>
        <taxon>Embryophyta</taxon>
        <taxon>Tracheophyta</taxon>
        <taxon>Spermatophyta</taxon>
        <taxon>Magnoliopsida</taxon>
        <taxon>Liliopsida</taxon>
        <taxon>Poales</taxon>
        <taxon>Cyperaceae</taxon>
        <taxon>Cyperoideae</taxon>
        <taxon>Rhynchosporeae</taxon>
        <taxon>Rhynchospora</taxon>
    </lineage>
</organism>
<feature type="domain" description="Glabrous enhancer-binding protein-like DBD" evidence="3">
    <location>
        <begin position="51"/>
        <end position="137"/>
    </location>
</feature>
<dbReference type="InterPro" id="IPR007592">
    <property type="entry name" value="GEBP"/>
</dbReference>
<dbReference type="GO" id="GO:0005634">
    <property type="term" value="C:nucleus"/>
    <property type="evidence" value="ECO:0007669"/>
    <property type="project" value="TreeGrafter"/>
</dbReference>
<dbReference type="PANTHER" id="PTHR31662">
    <property type="entry name" value="BNAANNG10740D PROTEIN-RELATED"/>
    <property type="match status" value="1"/>
</dbReference>
<proteinExistence type="inferred from homology"/>
<evidence type="ECO:0000313" key="5">
    <source>
        <dbReference type="Proteomes" id="UP001210211"/>
    </source>
</evidence>
<name>A0AAD5ZLZ3_9POAL</name>
<dbReference type="GO" id="GO:0006355">
    <property type="term" value="P:regulation of DNA-templated transcription"/>
    <property type="evidence" value="ECO:0007669"/>
    <property type="project" value="InterPro"/>
</dbReference>
<reference evidence="4 5" key="1">
    <citation type="journal article" date="2022" name="Cell">
        <title>Repeat-based holocentromeres influence genome architecture and karyotype evolution.</title>
        <authorList>
            <person name="Hofstatter P.G."/>
            <person name="Thangavel G."/>
            <person name="Lux T."/>
            <person name="Neumann P."/>
            <person name="Vondrak T."/>
            <person name="Novak P."/>
            <person name="Zhang M."/>
            <person name="Costa L."/>
            <person name="Castellani M."/>
            <person name="Scott A."/>
            <person name="Toegelov H."/>
            <person name="Fuchs J."/>
            <person name="Mata-Sucre Y."/>
            <person name="Dias Y."/>
            <person name="Vanzela A.L.L."/>
            <person name="Huettel B."/>
            <person name="Almeida C.C.S."/>
            <person name="Simkova H."/>
            <person name="Souza G."/>
            <person name="Pedrosa-Harand A."/>
            <person name="Macas J."/>
            <person name="Mayer K.F.X."/>
            <person name="Houben A."/>
            <person name="Marques A."/>
        </authorList>
    </citation>
    <scope>NUCLEOTIDE SEQUENCE [LARGE SCALE GENOMIC DNA]</scope>
    <source>
        <strain evidence="4">RhyTen1mFocal</strain>
    </source>
</reference>
<evidence type="ECO:0000256" key="2">
    <source>
        <dbReference type="SAM" id="MobiDB-lite"/>
    </source>
</evidence>
<dbReference type="Pfam" id="PF04504">
    <property type="entry name" value="GeBP-like_DBD"/>
    <property type="match status" value="1"/>
</dbReference>
<accession>A0AAD5ZLZ3</accession>
<evidence type="ECO:0000259" key="3">
    <source>
        <dbReference type="Pfam" id="PF04504"/>
    </source>
</evidence>
<evidence type="ECO:0000256" key="1">
    <source>
        <dbReference type="ARBA" id="ARBA00010820"/>
    </source>
</evidence>
<dbReference type="Proteomes" id="UP001210211">
    <property type="component" value="Unassembled WGS sequence"/>
</dbReference>
<comment type="caution">
    <text evidence="4">The sequence shown here is derived from an EMBL/GenBank/DDBJ whole genome shotgun (WGS) entry which is preliminary data.</text>
</comment>
<comment type="similarity">
    <text evidence="1">Belongs to the GeBP family.</text>
</comment>
<dbReference type="InterPro" id="IPR053932">
    <property type="entry name" value="GeBP-like_DBD"/>
</dbReference>
<gene>
    <name evidence="4" type="ORF">LUZ61_003980</name>
</gene>
<feature type="region of interest" description="Disordered" evidence="2">
    <location>
        <begin position="1"/>
        <end position="41"/>
    </location>
</feature>